<feature type="transmembrane region" description="Helical" evidence="7">
    <location>
        <begin position="136"/>
        <end position="155"/>
    </location>
</feature>
<name>A0A4V2E290_9CYAN</name>
<keyword evidence="5 7" id="KW-1133">Transmembrane helix</keyword>
<feature type="transmembrane region" description="Helical" evidence="7">
    <location>
        <begin position="198"/>
        <end position="217"/>
    </location>
</feature>
<dbReference type="GO" id="GO:0016020">
    <property type="term" value="C:membrane"/>
    <property type="evidence" value="ECO:0007669"/>
    <property type="project" value="UniProtKB-SubCell"/>
</dbReference>
<feature type="transmembrane region" description="Helical" evidence="7">
    <location>
        <begin position="246"/>
        <end position="264"/>
    </location>
</feature>
<feature type="transmembrane region" description="Helical" evidence="7">
    <location>
        <begin position="39"/>
        <end position="57"/>
    </location>
</feature>
<keyword evidence="4 7" id="KW-0812">Transmembrane</keyword>
<sequence length="331" mass="36997">MGQSVSPQPPSAPVQQLSLFRTPLPWLVAFWKFSRPHTIIGTSLSVIGVFVISWTVVQDSSVTPILNPFSLLLPLLACLAGNVYIVGLNQIEDVEIDRINKPALPIASGEFSNSNAWSIVVFAASLSILLAAFGDWYLLATILLSLIIGTAYSVPPIRLKRFPFWASVCILTVRGGIVNLGLFLHYSHQLGLPLQIPARMWALTAFVLVFSIVIAIFKDIPDIEGDRQFNITTFTVRLGQTRVYQVARLVLTLCYVGMMVAVPWIPGIDWVFVGVTHTALLGWFWWRSYRVAMPNQAASDDLPLTFTNFYQFIWQLFFLEYVLYPIACLLG</sequence>
<evidence type="ECO:0000256" key="1">
    <source>
        <dbReference type="ARBA" id="ARBA00004141"/>
    </source>
</evidence>
<accession>A0A4V2E290</accession>
<dbReference type="NCBIfam" id="NF009525">
    <property type="entry name" value="PRK12887.1"/>
    <property type="match status" value="1"/>
</dbReference>
<reference evidence="8 9" key="1">
    <citation type="submission" date="2018-11" db="EMBL/GenBank/DDBJ databases">
        <title>Whole genome sequencing of an environmental sample.</title>
        <authorList>
            <person name="Sarangi A.N."/>
            <person name="Singh D."/>
            <person name="Tripathy S."/>
        </authorList>
    </citation>
    <scope>NUCLEOTIDE SEQUENCE [LARGE SCALE GENOMIC DNA]</scope>
    <source>
        <strain evidence="8 9">Lakshadweep</strain>
    </source>
</reference>
<proteinExistence type="inferred from homology"/>
<dbReference type="EMBL" id="QVFV01000004">
    <property type="protein sequence ID" value="RZM77422.1"/>
    <property type="molecule type" value="Genomic_DNA"/>
</dbReference>
<keyword evidence="9" id="KW-1185">Reference proteome</keyword>
<dbReference type="PANTHER" id="PTHR43009">
    <property type="entry name" value="HOMOGENTISATE SOLANESYLTRANSFERASE, CHLOROPLASTIC"/>
    <property type="match status" value="1"/>
</dbReference>
<dbReference type="InterPro" id="IPR044878">
    <property type="entry name" value="UbiA_sf"/>
</dbReference>
<protein>
    <submittedName>
        <fullName evidence="8">Homogentisate phytyltransferase</fullName>
        <ecNumber evidence="8">2.5.1.115</ecNumber>
    </submittedName>
</protein>
<evidence type="ECO:0000256" key="7">
    <source>
        <dbReference type="SAM" id="Phobius"/>
    </source>
</evidence>
<dbReference type="Gene3D" id="1.10.357.140">
    <property type="entry name" value="UbiA prenyltransferase"/>
    <property type="match status" value="1"/>
</dbReference>
<dbReference type="Proteomes" id="UP000292459">
    <property type="component" value="Unassembled WGS sequence"/>
</dbReference>
<evidence type="ECO:0000256" key="2">
    <source>
        <dbReference type="ARBA" id="ARBA00005985"/>
    </source>
</evidence>
<dbReference type="CDD" id="cd13960">
    <property type="entry name" value="PT_UbiA_HPT1"/>
    <property type="match status" value="1"/>
</dbReference>
<feature type="transmembrane region" description="Helical" evidence="7">
    <location>
        <begin position="69"/>
        <end position="91"/>
    </location>
</feature>
<dbReference type="InterPro" id="IPR044502">
    <property type="entry name" value="AtHST-like"/>
</dbReference>
<gene>
    <name evidence="8" type="ORF">DYY88_17475</name>
</gene>
<dbReference type="OrthoDB" id="419081at2"/>
<dbReference type="AlphaFoldDB" id="A0A4V2E290"/>
<comment type="subcellular location">
    <subcellularLocation>
        <location evidence="1">Membrane</location>
        <topology evidence="1">Multi-pass membrane protein</topology>
    </subcellularLocation>
</comment>
<dbReference type="GO" id="GO:0010176">
    <property type="term" value="F:homogentisate phytyltransferase activity"/>
    <property type="evidence" value="ECO:0007669"/>
    <property type="project" value="UniProtKB-EC"/>
</dbReference>
<dbReference type="Pfam" id="PF01040">
    <property type="entry name" value="UbiA"/>
    <property type="match status" value="1"/>
</dbReference>
<evidence type="ECO:0000313" key="8">
    <source>
        <dbReference type="EMBL" id="RZM77422.1"/>
    </source>
</evidence>
<comment type="similarity">
    <text evidence="2">Belongs to the UbiA prenyltransferase family.</text>
</comment>
<dbReference type="PANTHER" id="PTHR43009:SF7">
    <property type="entry name" value="HOMOGENTISATE GERANYLGERANYLTRANSFERASE, CHLOROPLASTIC"/>
    <property type="match status" value="1"/>
</dbReference>
<feature type="transmembrane region" description="Helical" evidence="7">
    <location>
        <begin position="162"/>
        <end position="186"/>
    </location>
</feature>
<evidence type="ECO:0000256" key="4">
    <source>
        <dbReference type="ARBA" id="ARBA00022692"/>
    </source>
</evidence>
<comment type="caution">
    <text evidence="8">The sequence shown here is derived from an EMBL/GenBank/DDBJ whole genome shotgun (WGS) entry which is preliminary data.</text>
</comment>
<organism evidence="8 9">
    <name type="scientific">Leptolyngbya iicbica LK</name>
    <dbReference type="NCBI Taxonomy" id="2294035"/>
    <lineage>
        <taxon>Bacteria</taxon>
        <taxon>Bacillati</taxon>
        <taxon>Cyanobacteriota</taxon>
        <taxon>Cyanophyceae</taxon>
        <taxon>Leptolyngbyales</taxon>
        <taxon>Leptolyngbyaceae</taxon>
        <taxon>Leptolyngbya group</taxon>
        <taxon>Leptolyngbya</taxon>
        <taxon>Leptolyngbya iicbica</taxon>
    </lineage>
</organism>
<evidence type="ECO:0000256" key="3">
    <source>
        <dbReference type="ARBA" id="ARBA00022679"/>
    </source>
</evidence>
<evidence type="ECO:0000256" key="5">
    <source>
        <dbReference type="ARBA" id="ARBA00022989"/>
    </source>
</evidence>
<dbReference type="EC" id="2.5.1.115" evidence="8"/>
<evidence type="ECO:0000256" key="6">
    <source>
        <dbReference type="ARBA" id="ARBA00023136"/>
    </source>
</evidence>
<dbReference type="InterPro" id="IPR000537">
    <property type="entry name" value="UbiA_prenyltransferase"/>
</dbReference>
<keyword evidence="3 8" id="KW-0808">Transferase</keyword>
<keyword evidence="6 7" id="KW-0472">Membrane</keyword>
<evidence type="ECO:0000313" key="9">
    <source>
        <dbReference type="Proteomes" id="UP000292459"/>
    </source>
</evidence>